<dbReference type="AlphaFoldDB" id="A0A6J6LS86"/>
<evidence type="ECO:0000313" key="2">
    <source>
        <dbReference type="EMBL" id="CAB4663384.1"/>
    </source>
</evidence>
<organism evidence="2">
    <name type="scientific">freshwater metagenome</name>
    <dbReference type="NCBI Taxonomy" id="449393"/>
    <lineage>
        <taxon>unclassified sequences</taxon>
        <taxon>metagenomes</taxon>
        <taxon>ecological metagenomes</taxon>
    </lineage>
</organism>
<dbReference type="InterPro" id="IPR046540">
    <property type="entry name" value="DMFA2_C"/>
</dbReference>
<protein>
    <submittedName>
        <fullName evidence="2">Unannotated protein</fullName>
    </submittedName>
</protein>
<gene>
    <name evidence="2" type="ORF">UFOPK2275_00684</name>
</gene>
<accession>A0A6J6LS86</accession>
<proteinExistence type="predicted"/>
<feature type="domain" description="N,N-dimethylformamidase beta subunit-like C-terminal" evidence="1">
    <location>
        <begin position="2"/>
        <end position="350"/>
    </location>
</feature>
<dbReference type="Pfam" id="PF20254">
    <property type="entry name" value="DMFA2_C"/>
    <property type="match status" value="1"/>
</dbReference>
<reference evidence="2" key="1">
    <citation type="submission" date="2020-05" db="EMBL/GenBank/DDBJ databases">
        <authorList>
            <person name="Chiriac C."/>
            <person name="Salcher M."/>
            <person name="Ghai R."/>
            <person name="Kavagutti S V."/>
        </authorList>
    </citation>
    <scope>NUCLEOTIDE SEQUENCE</scope>
</reference>
<evidence type="ECO:0000259" key="1">
    <source>
        <dbReference type="Pfam" id="PF20254"/>
    </source>
</evidence>
<name>A0A6J6LS86_9ZZZZ</name>
<sequence length="370" mass="41034">MLFPTYTYITYANGLPALFDVSLLTDRKIVFTEDERFLLEHVELGRSCYDAHSDGSPVRYSSNHRPIFNVMPSATNSLLGSFRHFAADLYLLDWLARSGIAFDIATDEDLHREGIELLESYKTVITGSHPEYVTRQEIVAIESYLSNGGRFMYLGGNGFYWVTSTDEQRPWIVEVRRDNSGTRTWDSPVGERSHVFDNEIGGLWRFRGKSPHRTMGIGFGAEGFSTARPYTRQDASYSGPGSKWFEGISSTQLGEHGYVLGGAAGDEIDSWDPNLGSPMEVHILASATGFPNAYQIATEDSPVILPDQGGPFRPDRVRADMVYFTIEGGGAVFSVGSICYAGGLAWNNFDNDLSTITTRVLKSFCSTLPE</sequence>
<dbReference type="EMBL" id="CAEZWQ010000069">
    <property type="protein sequence ID" value="CAB4663384.1"/>
    <property type="molecule type" value="Genomic_DNA"/>
</dbReference>